<dbReference type="InterPro" id="IPR036967">
    <property type="entry name" value="Ribosomal_uS11_sf"/>
</dbReference>
<keyword evidence="2 4" id="KW-0689">Ribosomal protein</keyword>
<reference evidence="4" key="2">
    <citation type="journal article" date="2015" name="Genome Biol. Evol.">
        <title>Exploring the Limits for Reduction of Plastid Genomes: a Case Study of the Mycoheterotrophic Orchids Epipogium aphyllum and Epipogium roseum.</title>
        <authorList>
            <person name="Schelkunov M."/>
            <person name="Shtratnikova V."/>
            <person name="Nuraliev M."/>
            <person name="Selosse M.A."/>
            <person name="Penin A."/>
            <person name="Logacheva M."/>
        </authorList>
    </citation>
    <scope>NUCLEOTIDE SEQUENCE</scope>
</reference>
<dbReference type="GO" id="GO:1990904">
    <property type="term" value="C:ribonucleoprotein complex"/>
    <property type="evidence" value="ECO:0007669"/>
    <property type="project" value="UniProtKB-KW"/>
</dbReference>
<proteinExistence type="inferred from homology"/>
<protein>
    <submittedName>
        <fullName evidence="4">Ribosomal protein S11</fullName>
    </submittedName>
</protein>
<reference evidence="4" key="1">
    <citation type="submission" date="2014-06" db="EMBL/GenBank/DDBJ databases">
        <authorList>
            <person name="Logacheva M.D."/>
        </authorList>
    </citation>
    <scope>NUCLEOTIDE SEQUENCE</scope>
</reference>
<evidence type="ECO:0000256" key="1">
    <source>
        <dbReference type="ARBA" id="ARBA00006194"/>
    </source>
</evidence>
<dbReference type="Pfam" id="PF00411">
    <property type="entry name" value="Ribosomal_S11"/>
    <property type="match status" value="1"/>
</dbReference>
<dbReference type="AlphaFoldDB" id="A0A0B4PLD7"/>
<keyword evidence="3" id="KW-0687">Ribonucleoprotein</keyword>
<dbReference type="PIRSF" id="PIRSF002131">
    <property type="entry name" value="Ribosomal_S11"/>
    <property type="match status" value="1"/>
</dbReference>
<sequence>MKKYQFKGNLKKKKEYKNKKGIIKIQASLNNTIVTLTDIIGKTIFWYSAGTSGFQGAKKGTPYAAQTTSFNVVHKAINCGIQRVEIFIKGSGLGRDVSLRTFCLNGLNLCFVYDITKFTHNGCRPPKIRCA</sequence>
<dbReference type="PANTHER" id="PTHR11759">
    <property type="entry name" value="40S RIBOSOMAL PROTEIN S14/30S RIBOSOMAL PROTEIN S11"/>
    <property type="match status" value="1"/>
</dbReference>
<dbReference type="GO" id="GO:0006412">
    <property type="term" value="P:translation"/>
    <property type="evidence" value="ECO:0007669"/>
    <property type="project" value="InterPro"/>
</dbReference>
<dbReference type="NCBIfam" id="NF003698">
    <property type="entry name" value="PRK05309.1"/>
    <property type="match status" value="1"/>
</dbReference>
<name>A0A0B4PLD7_9ASPA</name>
<keyword evidence="4" id="KW-0934">Plastid</keyword>
<evidence type="ECO:0000256" key="3">
    <source>
        <dbReference type="ARBA" id="ARBA00023274"/>
    </source>
</evidence>
<geneLocation type="plastid" evidence="4"/>
<dbReference type="InterPro" id="IPR001971">
    <property type="entry name" value="Ribosomal_uS11"/>
</dbReference>
<accession>A0A0B4PLD7</accession>
<dbReference type="HAMAP" id="MF_01310">
    <property type="entry name" value="Ribosomal_uS11"/>
    <property type="match status" value="1"/>
</dbReference>
<dbReference type="GO" id="GO:0003735">
    <property type="term" value="F:structural constituent of ribosome"/>
    <property type="evidence" value="ECO:0007669"/>
    <property type="project" value="InterPro"/>
</dbReference>
<gene>
    <name evidence="4" type="primary">rps11</name>
</gene>
<dbReference type="EMBL" id="KJ946455">
    <property type="protein sequence ID" value="AIS35819.1"/>
    <property type="molecule type" value="Genomic_DNA"/>
</dbReference>
<organism evidence="4">
    <name type="scientific">Epipogium roseum</name>
    <dbReference type="NCBI Taxonomy" id="556037"/>
    <lineage>
        <taxon>Eukaryota</taxon>
        <taxon>Viridiplantae</taxon>
        <taxon>Streptophyta</taxon>
        <taxon>Embryophyta</taxon>
        <taxon>Tracheophyta</taxon>
        <taxon>Spermatophyta</taxon>
        <taxon>Magnoliopsida</taxon>
        <taxon>Liliopsida</taxon>
        <taxon>Asparagales</taxon>
        <taxon>Orchidaceae</taxon>
        <taxon>Epidendroideae</taxon>
        <taxon>Nervilieae</taxon>
        <taxon>Epipogiinae</taxon>
        <taxon>Epipogium</taxon>
    </lineage>
</organism>
<evidence type="ECO:0000313" key="4">
    <source>
        <dbReference type="EMBL" id="AIS35819.1"/>
    </source>
</evidence>
<evidence type="ECO:0000256" key="2">
    <source>
        <dbReference type="ARBA" id="ARBA00022980"/>
    </source>
</evidence>
<dbReference type="GO" id="GO:0005840">
    <property type="term" value="C:ribosome"/>
    <property type="evidence" value="ECO:0007669"/>
    <property type="project" value="UniProtKB-KW"/>
</dbReference>
<dbReference type="Gene3D" id="3.30.420.80">
    <property type="entry name" value="Ribosomal protein S11"/>
    <property type="match status" value="1"/>
</dbReference>
<comment type="similarity">
    <text evidence="1">Belongs to the universal ribosomal protein uS11 family.</text>
</comment>
<dbReference type="SUPFAM" id="SSF53137">
    <property type="entry name" value="Translational machinery components"/>
    <property type="match status" value="1"/>
</dbReference>